<dbReference type="CDD" id="cd12912">
    <property type="entry name" value="PDC2_MCP_like"/>
    <property type="match status" value="1"/>
</dbReference>
<evidence type="ECO:0000256" key="4">
    <source>
        <dbReference type="ARBA" id="ARBA00022475"/>
    </source>
</evidence>
<evidence type="ECO:0000256" key="5">
    <source>
        <dbReference type="ARBA" id="ARBA00022553"/>
    </source>
</evidence>
<dbReference type="PROSITE" id="PS51257">
    <property type="entry name" value="PROKAR_LIPOPROTEIN"/>
    <property type="match status" value="1"/>
</dbReference>
<keyword evidence="8" id="KW-0547">Nucleotide-binding</keyword>
<reference evidence="16 17" key="1">
    <citation type="submission" date="2008-07" db="EMBL/GenBank/DDBJ databases">
        <title>Complete sequence of Geobacter bemidjiensis BEM.</title>
        <authorList>
            <consortium name="US DOE Joint Genome Institute"/>
            <person name="Lucas S."/>
            <person name="Copeland A."/>
            <person name="Lapidus A."/>
            <person name="Glavina del Rio T."/>
            <person name="Dalin E."/>
            <person name="Tice H."/>
            <person name="Bruce D."/>
            <person name="Goodwin L."/>
            <person name="Pitluck S."/>
            <person name="Kiss H."/>
            <person name="Brettin T."/>
            <person name="Detter J.C."/>
            <person name="Han C."/>
            <person name="Kuske C.R."/>
            <person name="Schmutz J."/>
            <person name="Larimer F."/>
            <person name="Land M."/>
            <person name="Hauser L."/>
            <person name="Kyrpides N."/>
            <person name="Lykidis A."/>
            <person name="Lovley D."/>
            <person name="Richardson P."/>
        </authorList>
    </citation>
    <scope>NUCLEOTIDE SEQUENCE [LARGE SCALE GENOMIC DNA]</scope>
    <source>
        <strain evidence="17">ATCC BAA-1014 / DSM 16622 / JCM 12645 / Bem</strain>
    </source>
</reference>
<dbReference type="eggNOG" id="COG4191">
    <property type="taxonomic scope" value="Bacteria"/>
</dbReference>
<evidence type="ECO:0000256" key="13">
    <source>
        <dbReference type="ARBA" id="ARBA00023136"/>
    </source>
</evidence>
<dbReference type="Pfam" id="PF02743">
    <property type="entry name" value="dCache_1"/>
    <property type="match status" value="1"/>
</dbReference>
<evidence type="ECO:0000256" key="7">
    <source>
        <dbReference type="ARBA" id="ARBA00022692"/>
    </source>
</evidence>
<dbReference type="PROSITE" id="PS50109">
    <property type="entry name" value="HIS_KIN"/>
    <property type="match status" value="1"/>
</dbReference>
<evidence type="ECO:0000256" key="12">
    <source>
        <dbReference type="ARBA" id="ARBA00023012"/>
    </source>
</evidence>
<evidence type="ECO:0000256" key="14">
    <source>
        <dbReference type="SAM" id="Phobius"/>
    </source>
</evidence>
<dbReference type="PANTHER" id="PTHR43065">
    <property type="entry name" value="SENSOR HISTIDINE KINASE"/>
    <property type="match status" value="1"/>
</dbReference>
<evidence type="ECO:0000259" key="15">
    <source>
        <dbReference type="PROSITE" id="PS50109"/>
    </source>
</evidence>
<dbReference type="CDD" id="cd00082">
    <property type="entry name" value="HisKA"/>
    <property type="match status" value="1"/>
</dbReference>
<evidence type="ECO:0000256" key="3">
    <source>
        <dbReference type="ARBA" id="ARBA00012438"/>
    </source>
</evidence>
<dbReference type="CDD" id="cd12914">
    <property type="entry name" value="PDC1_DGC_like"/>
    <property type="match status" value="1"/>
</dbReference>
<dbReference type="GO" id="GO:0005886">
    <property type="term" value="C:plasma membrane"/>
    <property type="evidence" value="ECO:0007669"/>
    <property type="project" value="UniProtKB-SubCell"/>
</dbReference>
<dbReference type="Gene3D" id="3.30.565.10">
    <property type="entry name" value="Histidine kinase-like ATPase, C-terminal domain"/>
    <property type="match status" value="1"/>
</dbReference>
<gene>
    <name evidence="16" type="primary">bamV</name>
    <name evidence="16" type="ordered locus">Gbem_1425</name>
</gene>
<protein>
    <recommendedName>
        <fullName evidence="3">histidine kinase</fullName>
        <ecNumber evidence="3">2.7.13.3</ecNumber>
    </recommendedName>
</protein>
<dbReference type="PANTHER" id="PTHR43065:SF10">
    <property type="entry name" value="PEROXIDE STRESS-ACTIVATED HISTIDINE KINASE MAK3"/>
    <property type="match status" value="1"/>
</dbReference>
<keyword evidence="12" id="KW-0902">Two-component regulatory system</keyword>
<feature type="transmembrane region" description="Helical" evidence="14">
    <location>
        <begin position="318"/>
        <end position="339"/>
    </location>
</feature>
<dbReference type="SMART" id="SM00388">
    <property type="entry name" value="HisKA"/>
    <property type="match status" value="1"/>
</dbReference>
<dbReference type="SUPFAM" id="SSF55874">
    <property type="entry name" value="ATPase domain of HSP90 chaperone/DNA topoisomerase II/histidine kinase"/>
    <property type="match status" value="1"/>
</dbReference>
<evidence type="ECO:0000256" key="8">
    <source>
        <dbReference type="ARBA" id="ARBA00022741"/>
    </source>
</evidence>
<dbReference type="EC" id="2.7.13.3" evidence="3"/>
<evidence type="ECO:0000256" key="10">
    <source>
        <dbReference type="ARBA" id="ARBA00022840"/>
    </source>
</evidence>
<comment type="catalytic activity">
    <reaction evidence="1">
        <text>ATP + protein L-histidine = ADP + protein N-phospho-L-histidine.</text>
        <dbReference type="EC" id="2.7.13.3"/>
    </reaction>
</comment>
<reference evidence="16 17" key="2">
    <citation type="journal article" date="2010" name="BMC Genomics">
        <title>The genome of Geobacter bemidjiensis, exemplar for the subsurface clade of Geobacter species that predominate in Fe(III)-reducing subsurface environments.</title>
        <authorList>
            <person name="Aklujkar M."/>
            <person name="Young N.D."/>
            <person name="Holmes D."/>
            <person name="Chavan M."/>
            <person name="Risso C."/>
            <person name="Kiss H.E."/>
            <person name="Han C.S."/>
            <person name="Land M.L."/>
            <person name="Lovley D.R."/>
        </authorList>
    </citation>
    <scope>NUCLEOTIDE SEQUENCE [LARGE SCALE GENOMIC DNA]</scope>
    <source>
        <strain evidence="17">ATCC BAA-1014 / DSM 16622 / JCM 12645 / Bem</strain>
    </source>
</reference>
<dbReference type="InterPro" id="IPR003594">
    <property type="entry name" value="HATPase_dom"/>
</dbReference>
<dbReference type="PRINTS" id="PR00344">
    <property type="entry name" value="BCTRLSENSOR"/>
</dbReference>
<dbReference type="Proteomes" id="UP000008825">
    <property type="component" value="Chromosome"/>
</dbReference>
<evidence type="ECO:0000256" key="1">
    <source>
        <dbReference type="ARBA" id="ARBA00000085"/>
    </source>
</evidence>
<keyword evidence="6" id="KW-0808">Transferase</keyword>
<dbReference type="EMBL" id="CP001124">
    <property type="protein sequence ID" value="ACH38444.2"/>
    <property type="molecule type" value="Genomic_DNA"/>
</dbReference>
<dbReference type="GO" id="GO:0005524">
    <property type="term" value="F:ATP binding"/>
    <property type="evidence" value="ECO:0007669"/>
    <property type="project" value="UniProtKB-KW"/>
</dbReference>
<keyword evidence="5" id="KW-0597">Phosphoprotein</keyword>
<dbReference type="AlphaFoldDB" id="B5EIS9"/>
<organism evidence="16 17">
    <name type="scientific">Citrifermentans bemidjiense (strain ATCC BAA-1014 / DSM 16622 / JCM 12645 / Bem)</name>
    <name type="common">Geobacter bemidjiensis</name>
    <dbReference type="NCBI Taxonomy" id="404380"/>
    <lineage>
        <taxon>Bacteria</taxon>
        <taxon>Pseudomonadati</taxon>
        <taxon>Thermodesulfobacteriota</taxon>
        <taxon>Desulfuromonadia</taxon>
        <taxon>Geobacterales</taxon>
        <taxon>Geobacteraceae</taxon>
        <taxon>Citrifermentans</taxon>
    </lineage>
</organism>
<dbReference type="SMART" id="SM00387">
    <property type="entry name" value="HATPase_c"/>
    <property type="match status" value="1"/>
</dbReference>
<accession>B5EIS9</accession>
<evidence type="ECO:0000256" key="6">
    <source>
        <dbReference type="ARBA" id="ARBA00022679"/>
    </source>
</evidence>
<evidence type="ECO:0000256" key="11">
    <source>
        <dbReference type="ARBA" id="ARBA00022989"/>
    </source>
</evidence>
<keyword evidence="7 14" id="KW-0812">Transmembrane</keyword>
<dbReference type="SUPFAM" id="SSF47384">
    <property type="entry name" value="Homodimeric domain of signal transducing histidine kinase"/>
    <property type="match status" value="1"/>
</dbReference>
<dbReference type="OrthoDB" id="9805591at2"/>
<dbReference type="Gene3D" id="3.30.450.20">
    <property type="entry name" value="PAS domain"/>
    <property type="match status" value="1"/>
</dbReference>
<dbReference type="Pfam" id="PF00512">
    <property type="entry name" value="HisKA"/>
    <property type="match status" value="1"/>
</dbReference>
<keyword evidence="13 14" id="KW-0472">Membrane</keyword>
<dbReference type="Pfam" id="PF02518">
    <property type="entry name" value="HATPase_c"/>
    <property type="match status" value="1"/>
</dbReference>
<evidence type="ECO:0000313" key="17">
    <source>
        <dbReference type="Proteomes" id="UP000008825"/>
    </source>
</evidence>
<dbReference type="InterPro" id="IPR005467">
    <property type="entry name" value="His_kinase_dom"/>
</dbReference>
<evidence type="ECO:0000256" key="9">
    <source>
        <dbReference type="ARBA" id="ARBA00022777"/>
    </source>
</evidence>
<evidence type="ECO:0000256" key="2">
    <source>
        <dbReference type="ARBA" id="ARBA00004651"/>
    </source>
</evidence>
<dbReference type="STRING" id="404380.Gbem_1425"/>
<keyword evidence="4" id="KW-1003">Cell membrane</keyword>
<evidence type="ECO:0000313" key="16">
    <source>
        <dbReference type="EMBL" id="ACH38444.2"/>
    </source>
</evidence>
<name>B5EIS9_CITBB</name>
<dbReference type="Gene3D" id="1.10.287.130">
    <property type="match status" value="1"/>
</dbReference>
<dbReference type="InterPro" id="IPR003661">
    <property type="entry name" value="HisK_dim/P_dom"/>
</dbReference>
<dbReference type="RefSeq" id="WP_041262694.1">
    <property type="nucleotide sequence ID" value="NC_011146.1"/>
</dbReference>
<dbReference type="InterPro" id="IPR004358">
    <property type="entry name" value="Sig_transdc_His_kin-like_C"/>
</dbReference>
<dbReference type="HOGENOM" id="CLU_453271_0_0_7"/>
<comment type="subcellular location">
    <subcellularLocation>
        <location evidence="2">Cell membrane</location>
        <topology evidence="2">Multi-pass membrane protein</topology>
    </subcellularLocation>
</comment>
<dbReference type="InterPro" id="IPR033479">
    <property type="entry name" value="dCache_1"/>
</dbReference>
<keyword evidence="10" id="KW-0067">ATP-binding</keyword>
<feature type="domain" description="Histidine kinase" evidence="15">
    <location>
        <begin position="385"/>
        <end position="594"/>
    </location>
</feature>
<dbReference type="InterPro" id="IPR036890">
    <property type="entry name" value="HATPase_C_sf"/>
</dbReference>
<dbReference type="GO" id="GO:0000155">
    <property type="term" value="F:phosphorelay sensor kinase activity"/>
    <property type="evidence" value="ECO:0007669"/>
    <property type="project" value="InterPro"/>
</dbReference>
<dbReference type="KEGG" id="gbm:Gbem_1425"/>
<keyword evidence="17" id="KW-1185">Reference proteome</keyword>
<proteinExistence type="predicted"/>
<keyword evidence="9 16" id="KW-0418">Kinase</keyword>
<sequence>MTAFFRTFKLPLALLLIVGLTACAFITIRRANNGVRAEARARFFEQYNRQQYLVAELTAHSLDEMFATFSRNLELVAGLFDGKEVDREQSQRLKVHLEKIYGSLLGTPVIDLVVFDSKGVAVAIEPHDNFTLGRSYAWRDYYRWVRDQRQPGRMYISPFMQLAGGRKRGVKELIVARGIYGPRGEFNGVVACTLDFDKLARKHVLSVKIGKHGQAWLMDSTTRTILVDPNGRIAGQTFDEALRRKWPRLYDLLLSAEDGKPGSGWYEFEDPADPRLKVRKLVSYHPVRLENRLWTVGVTTPEREVEALLSSFLQRQEAISTTLLVTIIGGAAFLLALLYHWNRTLTAQVGLHTRALSETHSRLEATFDELLVAKKVAAVGHLALGLAHEIRNPLSAIQMNMQMIRKKIEPTGVLCENFSIADGEIQRLNRLLKDVLDFARPRPLRLQTVDLAEIVRRLLQLVDQRLAQYGVTPTTDIESPLELVCDPEQIHQVLLNLVLNAMEAMDGVAGDRTLKVIAYRKESQAYVLVSDSGRGIGPDKCEQLFDPFYTTKVSGGGLGLSILQTIVLSHGGSVSVTGGTGAGATFTVVLPLAGPSGTGEKTP</sequence>
<dbReference type="InterPro" id="IPR036097">
    <property type="entry name" value="HisK_dim/P_sf"/>
</dbReference>
<keyword evidence="11 14" id="KW-1133">Transmembrane helix</keyword>